<dbReference type="EMBL" id="CP022684">
    <property type="protein sequence ID" value="AUM12473.1"/>
    <property type="molecule type" value="Genomic_DNA"/>
</dbReference>
<dbReference type="Proteomes" id="UP000235116">
    <property type="component" value="Chromosome"/>
</dbReference>
<gene>
    <name evidence="1" type="ORF">Kalk_08590</name>
</gene>
<dbReference type="PROSITE" id="PS51257">
    <property type="entry name" value="PROKAR_LIPOPROTEIN"/>
    <property type="match status" value="1"/>
</dbReference>
<accession>A0A2K9LJN7</accession>
<evidence type="ECO:0008006" key="3">
    <source>
        <dbReference type="Google" id="ProtNLM"/>
    </source>
</evidence>
<sequence length="213" mass="23407">MSKVTHKILLGALVVTLLACRSTSIKHYTDADYKTYQIHKFLVESNSDKFEEMLSHKIKQTNAELVERYSIMPPTRSYSPEQIQTIIATNNIDSVLVVQIGEMKKETQVVGTNTQTQHSFYYSPPPNNPYLVSPTSSTITGTSNSTTTTIIASRSASNATATLYDVKTGRIIWTGEIATKAQGTIYTNEASAASDIAIKVLNALLESGHISRK</sequence>
<dbReference type="KEGG" id="kak:Kalk_08590"/>
<evidence type="ECO:0000313" key="1">
    <source>
        <dbReference type="EMBL" id="AUM12473.1"/>
    </source>
</evidence>
<protein>
    <recommendedName>
        <fullName evidence="3">DUF4136 domain-containing protein</fullName>
    </recommendedName>
</protein>
<name>A0A2K9LJN7_9GAMM</name>
<evidence type="ECO:0000313" key="2">
    <source>
        <dbReference type="Proteomes" id="UP000235116"/>
    </source>
</evidence>
<keyword evidence="2" id="KW-1185">Reference proteome</keyword>
<proteinExistence type="predicted"/>
<dbReference type="AlphaFoldDB" id="A0A2K9LJN7"/>
<dbReference type="RefSeq" id="WP_101893840.1">
    <property type="nucleotide sequence ID" value="NZ_CP022684.1"/>
</dbReference>
<organism evidence="1 2">
    <name type="scientific">Ketobacter alkanivorans</name>
    <dbReference type="NCBI Taxonomy" id="1917421"/>
    <lineage>
        <taxon>Bacteria</taxon>
        <taxon>Pseudomonadati</taxon>
        <taxon>Pseudomonadota</taxon>
        <taxon>Gammaproteobacteria</taxon>
        <taxon>Pseudomonadales</taxon>
        <taxon>Ketobacteraceae</taxon>
        <taxon>Ketobacter</taxon>
    </lineage>
</organism>
<reference evidence="2" key="1">
    <citation type="submission" date="2017-08" db="EMBL/GenBank/DDBJ databases">
        <title>Direct submision.</title>
        <authorList>
            <person name="Kim S.-J."/>
            <person name="Rhee S.-K."/>
        </authorList>
    </citation>
    <scope>NUCLEOTIDE SEQUENCE [LARGE SCALE GENOMIC DNA]</scope>
    <source>
        <strain evidence="2">GI5</strain>
    </source>
</reference>